<proteinExistence type="predicted"/>
<protein>
    <submittedName>
        <fullName evidence="2">Uncharacterized protein</fullName>
    </submittedName>
</protein>
<dbReference type="EMBL" id="CADCVI010000023">
    <property type="protein sequence ID" value="CAA9457423.1"/>
    <property type="molecule type" value="Genomic_DNA"/>
</dbReference>
<feature type="region of interest" description="Disordered" evidence="1">
    <location>
        <begin position="1"/>
        <end position="168"/>
    </location>
</feature>
<feature type="compositionally biased region" description="Basic and acidic residues" evidence="1">
    <location>
        <begin position="27"/>
        <end position="39"/>
    </location>
</feature>
<dbReference type="AlphaFoldDB" id="A0A6J4R1R9"/>
<feature type="compositionally biased region" description="Basic and acidic residues" evidence="1">
    <location>
        <begin position="1"/>
        <end position="15"/>
    </location>
</feature>
<feature type="compositionally biased region" description="Gly residues" evidence="1">
    <location>
        <begin position="84"/>
        <end position="114"/>
    </location>
</feature>
<feature type="compositionally biased region" description="Low complexity" evidence="1">
    <location>
        <begin position="57"/>
        <end position="80"/>
    </location>
</feature>
<feature type="non-terminal residue" evidence="2">
    <location>
        <position position="1"/>
    </location>
</feature>
<reference evidence="2" key="1">
    <citation type="submission" date="2020-02" db="EMBL/GenBank/DDBJ databases">
        <authorList>
            <person name="Meier V. D."/>
        </authorList>
    </citation>
    <scope>NUCLEOTIDE SEQUENCE</scope>
    <source>
        <strain evidence="2">AVDCRST_MAG25</strain>
    </source>
</reference>
<name>A0A6J4R1R9_9ACTN</name>
<evidence type="ECO:0000313" key="2">
    <source>
        <dbReference type="EMBL" id="CAA9457423.1"/>
    </source>
</evidence>
<organism evidence="2">
    <name type="scientific">uncultured Rubrobacteraceae bacterium</name>
    <dbReference type="NCBI Taxonomy" id="349277"/>
    <lineage>
        <taxon>Bacteria</taxon>
        <taxon>Bacillati</taxon>
        <taxon>Actinomycetota</taxon>
        <taxon>Rubrobacteria</taxon>
        <taxon>Rubrobacterales</taxon>
        <taxon>Rubrobacteraceae</taxon>
        <taxon>environmental samples</taxon>
    </lineage>
</organism>
<evidence type="ECO:0000256" key="1">
    <source>
        <dbReference type="SAM" id="MobiDB-lite"/>
    </source>
</evidence>
<gene>
    <name evidence="2" type="ORF">AVDCRST_MAG25-311</name>
</gene>
<feature type="non-terminal residue" evidence="2">
    <location>
        <position position="168"/>
    </location>
</feature>
<accession>A0A6J4R1R9</accession>
<sequence length="168" mass="17030">GDEREVVARAAHEDVDPGQAGRGGRGQPDDRLRDRERQDLAPAFRHRAQVGPGPRGGPWRVALLRGAAGRRAARSALARVGEVDPGGGVREGDRGGAAGGAGGVSEGSGRGAGAAPGAVRRGRGERAAPLHQAAHPGRLGPVGVGGDLHDVPRRGHRARGLGGRPGRL</sequence>